<reference evidence="3 4" key="1">
    <citation type="submission" date="2018-07" db="EMBL/GenBank/DDBJ databases">
        <title>Genomic Encyclopedia of Type Strains, Phase III (KMG-III): the genomes of soil and plant-associated and newly described type strains.</title>
        <authorList>
            <person name="Whitman W."/>
        </authorList>
    </citation>
    <scope>NUCLEOTIDE SEQUENCE [LARGE SCALE GENOMIC DNA]</scope>
    <source>
        <strain evidence="3 4">CECT 7948</strain>
    </source>
</reference>
<evidence type="ECO:0000259" key="2">
    <source>
        <dbReference type="Pfam" id="PF14292"/>
    </source>
</evidence>
<keyword evidence="1" id="KW-0732">Signal</keyword>
<feature type="domain" description="SusE outer membrane protein" evidence="2">
    <location>
        <begin position="23"/>
        <end position="134"/>
    </location>
</feature>
<evidence type="ECO:0000313" key="3">
    <source>
        <dbReference type="EMBL" id="REE27647.1"/>
    </source>
</evidence>
<dbReference type="Pfam" id="PF14292">
    <property type="entry name" value="SusE"/>
    <property type="match status" value="1"/>
</dbReference>
<dbReference type="GO" id="GO:0019867">
    <property type="term" value="C:outer membrane"/>
    <property type="evidence" value="ECO:0007669"/>
    <property type="project" value="InterPro"/>
</dbReference>
<comment type="caution">
    <text evidence="3">The sequence shown here is derived from an EMBL/GenBank/DDBJ whole genome shotgun (WGS) entry which is preliminary data.</text>
</comment>
<keyword evidence="4" id="KW-1185">Reference proteome</keyword>
<dbReference type="InterPro" id="IPR025970">
    <property type="entry name" value="SusE"/>
</dbReference>
<proteinExistence type="predicted"/>
<dbReference type="RefSeq" id="WP_181897130.1">
    <property type="nucleotide sequence ID" value="NZ_QREI01000001.1"/>
</dbReference>
<dbReference type="GO" id="GO:2001070">
    <property type="term" value="F:starch binding"/>
    <property type="evidence" value="ECO:0007669"/>
    <property type="project" value="InterPro"/>
</dbReference>
<organism evidence="3 4">
    <name type="scientific">Winogradskyella pacifica</name>
    <dbReference type="NCBI Taxonomy" id="664642"/>
    <lineage>
        <taxon>Bacteria</taxon>
        <taxon>Pseudomonadati</taxon>
        <taxon>Bacteroidota</taxon>
        <taxon>Flavobacteriia</taxon>
        <taxon>Flavobacteriales</taxon>
        <taxon>Flavobacteriaceae</taxon>
        <taxon>Winogradskyella</taxon>
    </lineage>
</organism>
<name>A0A3D9N405_9FLAO</name>
<feature type="signal peptide" evidence="1">
    <location>
        <begin position="1"/>
        <end position="21"/>
    </location>
</feature>
<evidence type="ECO:0000313" key="4">
    <source>
        <dbReference type="Proteomes" id="UP000256919"/>
    </source>
</evidence>
<dbReference type="EMBL" id="QREI01000001">
    <property type="protein sequence ID" value="REE27647.1"/>
    <property type="molecule type" value="Genomic_DNA"/>
</dbReference>
<dbReference type="Proteomes" id="UP000256919">
    <property type="component" value="Unassembled WGS sequence"/>
</dbReference>
<protein>
    <submittedName>
        <fullName evidence="3">SusE-like outer membrane protein</fullName>
    </submittedName>
</protein>
<evidence type="ECO:0000256" key="1">
    <source>
        <dbReference type="SAM" id="SignalP"/>
    </source>
</evidence>
<sequence length="379" mass="41084">MKTIKFIALLLITAISFNACDTDDSLTYIAQPNGELVFTNSFQSEYLLIPSISANLGERFTWGDADFDIETNINYELQKSIIGDFSDMEIVGTTNENSYAVTIGNLLDYAEEAGLDADPNTEDMPDAGSVYFRVRATVGTDATLEIISETEALNLRLLGGDIVVEETFKNLFLIGDATAAGWDNLNNNTPLVRHPDNENIYSYTGYFSPDATNPEGFKLIEVLGQWQPQWGAGANTGEAAVNDGSTDDPSAFVISADGYYAFNLNIDEMTYTLETYDASAAATYATIGIIGDSTAGGWDADTDMTQTTFDPHIWNMNGVELGDGFLKFRADDAWDISWGSANAISGFGDLGGADIPVTAGTYNIWFNDLDGSYILIAVE</sequence>
<gene>
    <name evidence="3" type="ORF">DFQ09_101481</name>
</gene>
<dbReference type="Gene3D" id="2.60.40.3620">
    <property type="match status" value="2"/>
</dbReference>
<dbReference type="AlphaFoldDB" id="A0A3D9N405"/>
<accession>A0A3D9N405</accession>
<feature type="chain" id="PRO_5017567878" evidence="1">
    <location>
        <begin position="22"/>
        <end position="379"/>
    </location>
</feature>